<dbReference type="PANTHER" id="PTHR12526">
    <property type="entry name" value="GLYCOSYLTRANSFERASE"/>
    <property type="match status" value="1"/>
</dbReference>
<dbReference type="Proteomes" id="UP000809273">
    <property type="component" value="Unassembled WGS sequence"/>
</dbReference>
<reference evidence="1" key="2">
    <citation type="submission" date="2021-01" db="EMBL/GenBank/DDBJ databases">
        <authorList>
            <person name="Hahn C.R."/>
            <person name="Youssef N.H."/>
            <person name="Elshahed M."/>
        </authorList>
    </citation>
    <scope>NUCLEOTIDE SEQUENCE</scope>
    <source>
        <strain evidence="1">Zod_Metabat.24</strain>
    </source>
</reference>
<protein>
    <submittedName>
        <fullName evidence="1">Glycosyltransferase family 4 protein</fullName>
    </submittedName>
</protein>
<gene>
    <name evidence="1" type="ORF">JW984_00915</name>
</gene>
<proteinExistence type="predicted"/>
<dbReference type="CDD" id="cd03801">
    <property type="entry name" value="GT4_PimA-like"/>
    <property type="match status" value="1"/>
</dbReference>
<name>A0A9D8KBR5_9DELT</name>
<evidence type="ECO:0000313" key="2">
    <source>
        <dbReference type="Proteomes" id="UP000809273"/>
    </source>
</evidence>
<organism evidence="1 2">
    <name type="scientific">Candidatus Zymogenus saltonus</name>
    <dbReference type="NCBI Taxonomy" id="2844893"/>
    <lineage>
        <taxon>Bacteria</taxon>
        <taxon>Deltaproteobacteria</taxon>
        <taxon>Candidatus Zymogenia</taxon>
        <taxon>Candidatus Zymogeniales</taxon>
        <taxon>Candidatus Zymogenaceae</taxon>
        <taxon>Candidatus Zymogenus</taxon>
    </lineage>
</organism>
<dbReference type="Pfam" id="PF13692">
    <property type="entry name" value="Glyco_trans_1_4"/>
    <property type="match status" value="1"/>
</dbReference>
<dbReference type="Gene3D" id="3.40.50.2000">
    <property type="entry name" value="Glycogen Phosphorylase B"/>
    <property type="match status" value="2"/>
</dbReference>
<dbReference type="PANTHER" id="PTHR12526:SF584">
    <property type="entry name" value="GLYCOSYLTRANSFERASE"/>
    <property type="match status" value="1"/>
</dbReference>
<sequence>MKRLAFLMHKGFEGRFRVKEFIPYFEENGVEVSLVRVPGGMVKRLSTFRRLREFDVVIIQRKLLTALDLFFVKRYAKKSVFDFDDAIMYRSSRHKSQHSRGRMRKFRNMMKSVDAVFAGNSYLAGLAAKFTTPERIHIFPTVVDLNEYGIKEYKGKREKNDGFTVGWIGTSTNLHYLKAIGPALEEFAGKYKGVRLKIVCDKFFDLNGVDVIKKEWIPEEVEADLKSFDVGVMPLTDDIWARGKCGFKVVQYLATGVPAVASPVGINSDLVINGDTGFRAENHDEWVKSLSSLYEDRGLIEKMGLSGRRLVEKGFSLQAMAPRYLEVLRKIAGE</sequence>
<dbReference type="AlphaFoldDB" id="A0A9D8KBR5"/>
<dbReference type="EMBL" id="JAFGIX010000003">
    <property type="protein sequence ID" value="MBN1571740.1"/>
    <property type="molecule type" value="Genomic_DNA"/>
</dbReference>
<comment type="caution">
    <text evidence="1">The sequence shown here is derived from an EMBL/GenBank/DDBJ whole genome shotgun (WGS) entry which is preliminary data.</text>
</comment>
<accession>A0A9D8KBR5</accession>
<evidence type="ECO:0000313" key="1">
    <source>
        <dbReference type="EMBL" id="MBN1571740.1"/>
    </source>
</evidence>
<reference evidence="1" key="1">
    <citation type="journal article" date="2021" name="Environ. Microbiol.">
        <title>Genomic characterization of three novel Desulfobacterota classes expand the metabolic and phylogenetic diversity of the phylum.</title>
        <authorList>
            <person name="Murphy C.L."/>
            <person name="Biggerstaff J."/>
            <person name="Eichhorn A."/>
            <person name="Ewing E."/>
            <person name="Shahan R."/>
            <person name="Soriano D."/>
            <person name="Stewart S."/>
            <person name="VanMol K."/>
            <person name="Walker R."/>
            <person name="Walters P."/>
            <person name="Elshahed M.S."/>
            <person name="Youssef N.H."/>
        </authorList>
    </citation>
    <scope>NUCLEOTIDE SEQUENCE</scope>
    <source>
        <strain evidence="1">Zod_Metabat.24</strain>
    </source>
</reference>
<dbReference type="SUPFAM" id="SSF53756">
    <property type="entry name" value="UDP-Glycosyltransferase/glycogen phosphorylase"/>
    <property type="match status" value="1"/>
</dbReference>